<name>A0A8J8FBG0_9BACT</name>
<sequence>MLHFLPKMKANLTRIAMLFLVTLMMLPGAKSWGQTTIFSENMGSVTATTTIAANTFQNSSLTFTGTADVRNTTPSTGYTGSSGNGNIFITNTSGINFQIAGVNTSNYTSLALSFGEFKSTTAGNNELVVEVSSDGTNYTALTYSRTTGSGTANWILVSPTGSIPSTGNLRIRFRQTSTTTQWRIDDVKLTGTPTYTITSSAGSNGTISPNGTTTVTSGGSQAYTITPAANYHIADVLVDGVSNASAVTNGSFTFSNVTATHTISASFAINTYSITASAGANGSISPAGATSVNYGGSQAYTITPDAGYHIADVLVDGASVGAVSDYTFNNVTEAHSIAASFEIDVVSSFDIVASAGANGSISPAGTTTLNAGGSQAYSFTPNACYAVADVLIDGISVGAVNEYTFTNVNAAHTISVSFVSTATTTDINETACDTYTWALNGTTYDASGDYTYIDGCNTTVLHLTINHSTTSEETAVACDSYEWHGTTYTESGDYTFESINESGCTNVATLHLTVNYSTTSEETAVACDSYEWHGTTYT</sequence>
<accession>A0A8J8FBG0</accession>
<evidence type="ECO:0000313" key="2">
    <source>
        <dbReference type="Proteomes" id="UP000598971"/>
    </source>
</evidence>
<keyword evidence="2" id="KW-1185">Reference proteome</keyword>
<dbReference type="EMBL" id="WHPF01000003">
    <property type="protein sequence ID" value="NNV54943.1"/>
    <property type="molecule type" value="Genomic_DNA"/>
</dbReference>
<organism evidence="1 2">
    <name type="scientific">Limnovirga soli</name>
    <dbReference type="NCBI Taxonomy" id="2656915"/>
    <lineage>
        <taxon>Bacteria</taxon>
        <taxon>Pseudomonadati</taxon>
        <taxon>Bacteroidota</taxon>
        <taxon>Chitinophagia</taxon>
        <taxon>Chitinophagales</taxon>
        <taxon>Chitinophagaceae</taxon>
        <taxon>Limnovirga</taxon>
    </lineage>
</organism>
<gene>
    <name evidence="1" type="ORF">GD597_05680</name>
</gene>
<feature type="non-terminal residue" evidence="1">
    <location>
        <position position="538"/>
    </location>
</feature>
<dbReference type="Proteomes" id="UP000598971">
    <property type="component" value="Unassembled WGS sequence"/>
</dbReference>
<dbReference type="RefSeq" id="WP_216368516.1">
    <property type="nucleotide sequence ID" value="NZ_WHPF01000003.1"/>
</dbReference>
<comment type="caution">
    <text evidence="1">The sequence shown here is derived from an EMBL/GenBank/DDBJ whole genome shotgun (WGS) entry which is preliminary data.</text>
</comment>
<protein>
    <submittedName>
        <fullName evidence="1">Uncharacterized protein</fullName>
    </submittedName>
</protein>
<reference evidence="1" key="1">
    <citation type="submission" date="2019-10" db="EMBL/GenBank/DDBJ databases">
        <title>Draft genome sequence of Panacibacter sp. KCS-6.</title>
        <authorList>
            <person name="Yim K.J."/>
        </authorList>
    </citation>
    <scope>NUCLEOTIDE SEQUENCE</scope>
    <source>
        <strain evidence="1">KCS-6</strain>
    </source>
</reference>
<evidence type="ECO:0000313" key="1">
    <source>
        <dbReference type="EMBL" id="NNV54943.1"/>
    </source>
</evidence>
<dbReference type="AlphaFoldDB" id="A0A8J8FBG0"/>
<proteinExistence type="predicted"/>